<dbReference type="InterPro" id="IPR012340">
    <property type="entry name" value="NA-bd_OB-fold"/>
</dbReference>
<feature type="compositionally biased region" description="Gly residues" evidence="4">
    <location>
        <begin position="101"/>
        <end position="119"/>
    </location>
</feature>
<feature type="region of interest" description="Disordered" evidence="4">
    <location>
        <begin position="99"/>
        <end position="137"/>
    </location>
</feature>
<accession>A0A4V2W920</accession>
<evidence type="ECO:0000256" key="4">
    <source>
        <dbReference type="SAM" id="MobiDB-lite"/>
    </source>
</evidence>
<evidence type="ECO:0000256" key="3">
    <source>
        <dbReference type="RuleBase" id="RU000524"/>
    </source>
</evidence>
<keyword evidence="1 2" id="KW-0238">DNA-binding</keyword>
<dbReference type="GO" id="GO:0006260">
    <property type="term" value="P:DNA replication"/>
    <property type="evidence" value="ECO:0007669"/>
    <property type="project" value="InterPro"/>
</dbReference>
<dbReference type="SUPFAM" id="SSF50249">
    <property type="entry name" value="Nucleic acid-binding proteins"/>
    <property type="match status" value="1"/>
</dbReference>
<reference evidence="5 6" key="1">
    <citation type="submission" date="2019-03" db="EMBL/GenBank/DDBJ databases">
        <title>Genomic Encyclopedia of Type Strains, Phase IV (KMG-IV): sequencing the most valuable type-strain genomes for metagenomic binning, comparative biology and taxonomic classification.</title>
        <authorList>
            <person name="Goeker M."/>
        </authorList>
    </citation>
    <scope>NUCLEOTIDE SEQUENCE [LARGE SCALE GENOMIC DNA]</scope>
    <source>
        <strain evidence="5 6">DSM 203</strain>
    </source>
</reference>
<comment type="caution">
    <text evidence="5">The sequence shown here is derived from an EMBL/GenBank/DDBJ whole genome shotgun (WGS) entry which is preliminary data.</text>
</comment>
<dbReference type="InterPro" id="IPR011344">
    <property type="entry name" value="ssDNA-bd"/>
</dbReference>
<proteinExistence type="predicted"/>
<dbReference type="RefSeq" id="WP_132230642.1">
    <property type="nucleotide sequence ID" value="NZ_NRRH01000028.1"/>
</dbReference>
<dbReference type="InterPro" id="IPR000424">
    <property type="entry name" value="Primosome_PriB/ssb"/>
</dbReference>
<dbReference type="Pfam" id="PF00436">
    <property type="entry name" value="SSB"/>
    <property type="match status" value="1"/>
</dbReference>
<dbReference type="AlphaFoldDB" id="A0A4V2W920"/>
<sequence>MNVCTFTGRLVADAESRTTPSGTELVRFRVASDIGWGDRRQTHWLDCVLFGSRGKALLQHLAKGLQVTVSGELEPPRQYQGRDGEPRIAQGLVVRDIDLQGGAGGRQSAQGGQGRGGAPSPGNHPAGGADYDNDPPF</sequence>
<dbReference type="Proteomes" id="UP000295247">
    <property type="component" value="Unassembled WGS sequence"/>
</dbReference>
<protein>
    <recommendedName>
        <fullName evidence="3">Single-stranded DNA-binding protein</fullName>
    </recommendedName>
</protein>
<dbReference type="EMBL" id="SMDC01000017">
    <property type="protein sequence ID" value="TCW32671.1"/>
    <property type="molecule type" value="Genomic_DNA"/>
</dbReference>
<name>A0A4V2W920_MARGR</name>
<dbReference type="PROSITE" id="PS50935">
    <property type="entry name" value="SSB"/>
    <property type="match status" value="1"/>
</dbReference>
<evidence type="ECO:0000256" key="1">
    <source>
        <dbReference type="ARBA" id="ARBA00023125"/>
    </source>
</evidence>
<dbReference type="CDD" id="cd04496">
    <property type="entry name" value="SSB_OBF"/>
    <property type="match status" value="1"/>
</dbReference>
<dbReference type="Gene3D" id="2.40.50.140">
    <property type="entry name" value="Nucleic acid-binding proteins"/>
    <property type="match status" value="1"/>
</dbReference>
<organism evidence="5 6">
    <name type="scientific">Marichromatium gracile</name>
    <name type="common">Chromatium gracile</name>
    <dbReference type="NCBI Taxonomy" id="1048"/>
    <lineage>
        <taxon>Bacteria</taxon>
        <taxon>Pseudomonadati</taxon>
        <taxon>Pseudomonadota</taxon>
        <taxon>Gammaproteobacteria</taxon>
        <taxon>Chromatiales</taxon>
        <taxon>Chromatiaceae</taxon>
        <taxon>Marichromatium</taxon>
    </lineage>
</organism>
<evidence type="ECO:0000256" key="2">
    <source>
        <dbReference type="PROSITE-ProRule" id="PRU00252"/>
    </source>
</evidence>
<evidence type="ECO:0000313" key="6">
    <source>
        <dbReference type="Proteomes" id="UP000295247"/>
    </source>
</evidence>
<dbReference type="NCBIfam" id="TIGR00621">
    <property type="entry name" value="ssb"/>
    <property type="match status" value="1"/>
</dbReference>
<gene>
    <name evidence="5" type="ORF">EDC29_11737</name>
</gene>
<dbReference type="GO" id="GO:0003697">
    <property type="term" value="F:single-stranded DNA binding"/>
    <property type="evidence" value="ECO:0007669"/>
    <property type="project" value="InterPro"/>
</dbReference>
<evidence type="ECO:0000313" key="5">
    <source>
        <dbReference type="EMBL" id="TCW32671.1"/>
    </source>
</evidence>